<accession>A0A5B0Q0Y7</accession>
<comment type="similarity">
    <text evidence="3">Belongs to the alpha-IPM synthase/homocitrate synthase family. LeuA type 2 subfamily.</text>
</comment>
<dbReference type="GO" id="GO:0046872">
    <property type="term" value="F:metal ion binding"/>
    <property type="evidence" value="ECO:0007669"/>
    <property type="project" value="UniProtKB-KW"/>
</dbReference>
<evidence type="ECO:0000256" key="5">
    <source>
        <dbReference type="ARBA" id="ARBA00022430"/>
    </source>
</evidence>
<feature type="domain" description="Pyruvate carboxyltransferase" evidence="11">
    <location>
        <begin position="53"/>
        <end position="340"/>
    </location>
</feature>
<dbReference type="InterPro" id="IPR000891">
    <property type="entry name" value="PYR_CT"/>
</dbReference>
<dbReference type="FunFam" id="3.30.160.270:FF:000002">
    <property type="entry name" value="2-isopropylmalate synthase"/>
    <property type="match status" value="1"/>
</dbReference>
<dbReference type="HAMAP" id="MF_00572">
    <property type="entry name" value="LeuA_type2"/>
    <property type="match status" value="1"/>
</dbReference>
<dbReference type="NCBIfam" id="NF002991">
    <property type="entry name" value="PRK03739.1"/>
    <property type="match status" value="1"/>
</dbReference>
<evidence type="ECO:0000256" key="1">
    <source>
        <dbReference type="ARBA" id="ARBA00000064"/>
    </source>
</evidence>
<comment type="caution">
    <text evidence="12">The sequence shown here is derived from an EMBL/GenBank/DDBJ whole genome shotgun (WGS) entry which is preliminary data.</text>
</comment>
<evidence type="ECO:0000256" key="9">
    <source>
        <dbReference type="ARBA" id="ARBA00023304"/>
    </source>
</evidence>
<evidence type="ECO:0000256" key="3">
    <source>
        <dbReference type="ARBA" id="ARBA00009767"/>
    </source>
</evidence>
<keyword evidence="6" id="KW-0028">Amino-acid biosynthesis</keyword>
<keyword evidence="7" id="KW-0808">Transferase</keyword>
<dbReference type="Pfam" id="PF00682">
    <property type="entry name" value="HMGL-like"/>
    <property type="match status" value="1"/>
</dbReference>
<dbReference type="InterPro" id="IPR002034">
    <property type="entry name" value="AIPM/Hcit_synth_CS"/>
</dbReference>
<name>A0A5B0Q0Y7_PUCGR</name>
<dbReference type="EC" id="2.3.3.13" evidence="4"/>
<dbReference type="AlphaFoldDB" id="A0A5B0Q0Y7"/>
<dbReference type="PROSITE" id="PS00816">
    <property type="entry name" value="AIPM_HOMOCIT_SYNTH_2"/>
    <property type="match status" value="1"/>
</dbReference>
<dbReference type="NCBIfam" id="TIGR00970">
    <property type="entry name" value="leuA_yeast"/>
    <property type="match status" value="1"/>
</dbReference>
<evidence type="ECO:0000256" key="2">
    <source>
        <dbReference type="ARBA" id="ARBA00004689"/>
    </source>
</evidence>
<feature type="region of interest" description="Disordered" evidence="10">
    <location>
        <begin position="23"/>
        <end position="43"/>
    </location>
</feature>
<dbReference type="CDD" id="cd07942">
    <property type="entry name" value="DRE_TIM_LeuA"/>
    <property type="match status" value="1"/>
</dbReference>
<evidence type="ECO:0000256" key="7">
    <source>
        <dbReference type="ARBA" id="ARBA00022679"/>
    </source>
</evidence>
<dbReference type="Pfam" id="PF08502">
    <property type="entry name" value="LeuA_dimer"/>
    <property type="match status" value="1"/>
</dbReference>
<dbReference type="Proteomes" id="UP000325313">
    <property type="component" value="Unassembled WGS sequence"/>
</dbReference>
<evidence type="ECO:0000256" key="8">
    <source>
        <dbReference type="ARBA" id="ARBA00022723"/>
    </source>
</evidence>
<evidence type="ECO:0000256" key="10">
    <source>
        <dbReference type="SAM" id="MobiDB-lite"/>
    </source>
</evidence>
<dbReference type="SUPFAM" id="SSF110921">
    <property type="entry name" value="2-isopropylmalate synthase LeuA, allosteric (dimerisation) domain"/>
    <property type="match status" value="1"/>
</dbReference>
<dbReference type="PANTHER" id="PTHR46911">
    <property type="match status" value="1"/>
</dbReference>
<evidence type="ECO:0000313" key="13">
    <source>
        <dbReference type="Proteomes" id="UP000325313"/>
    </source>
</evidence>
<keyword evidence="8" id="KW-0479">Metal-binding</keyword>
<evidence type="ECO:0000256" key="4">
    <source>
        <dbReference type="ARBA" id="ARBA00012973"/>
    </source>
</evidence>
<reference evidence="12 13" key="1">
    <citation type="submission" date="2019-05" db="EMBL/GenBank/DDBJ databases">
        <title>Emergence of the Ug99 lineage of the wheat stem rust pathogen through somatic hybridization.</title>
        <authorList>
            <person name="Li F."/>
            <person name="Upadhyaya N.M."/>
            <person name="Sperschneider J."/>
            <person name="Matny O."/>
            <person name="Nguyen-Phuc H."/>
            <person name="Mago R."/>
            <person name="Raley C."/>
            <person name="Miller M.E."/>
            <person name="Silverstein K.A.T."/>
            <person name="Henningsen E."/>
            <person name="Hirsch C.D."/>
            <person name="Visser B."/>
            <person name="Pretorius Z.A."/>
            <person name="Steffenson B.J."/>
            <person name="Schwessinger B."/>
            <person name="Dodds P.N."/>
            <person name="Figueroa M."/>
        </authorList>
    </citation>
    <scope>NUCLEOTIDE SEQUENCE [LARGE SCALE GENOMIC DNA]</scope>
    <source>
        <strain evidence="12 13">Ug99</strain>
    </source>
</reference>
<dbReference type="Gene3D" id="3.20.20.70">
    <property type="entry name" value="Aldolase class I"/>
    <property type="match status" value="1"/>
</dbReference>
<keyword evidence="9" id="KW-0100">Branched-chain amino acid biosynthesis</keyword>
<comment type="pathway">
    <text evidence="2">Amino-acid biosynthesis; L-leucine biosynthesis; L-leucine from 3-methyl-2-oxobutanoate: step 1/4.</text>
</comment>
<dbReference type="GO" id="GO:0005739">
    <property type="term" value="C:mitochondrion"/>
    <property type="evidence" value="ECO:0007669"/>
    <property type="project" value="TreeGrafter"/>
</dbReference>
<dbReference type="SUPFAM" id="SSF89000">
    <property type="entry name" value="post-HMGL domain-like"/>
    <property type="match status" value="1"/>
</dbReference>
<dbReference type="SUPFAM" id="SSF51569">
    <property type="entry name" value="Aldolase"/>
    <property type="match status" value="1"/>
</dbReference>
<dbReference type="Pfam" id="PF22615">
    <property type="entry name" value="IPMS_D2"/>
    <property type="match status" value="1"/>
</dbReference>
<gene>
    <name evidence="12" type="ORF">PGTUg99_016020</name>
</gene>
<dbReference type="SMART" id="SM00917">
    <property type="entry name" value="LeuA_dimer"/>
    <property type="match status" value="1"/>
</dbReference>
<evidence type="ECO:0000313" key="12">
    <source>
        <dbReference type="EMBL" id="KAA1106733.1"/>
    </source>
</evidence>
<dbReference type="InterPro" id="IPR013709">
    <property type="entry name" value="2-isopropylmalate_synth_dimer"/>
</dbReference>
<dbReference type="PROSITE" id="PS50991">
    <property type="entry name" value="PYR_CT"/>
    <property type="match status" value="1"/>
</dbReference>
<proteinExistence type="inferred from homology"/>
<keyword evidence="5" id="KW-0432">Leucine biosynthesis</keyword>
<sequence length="625" mass="69343">MIRAPFGQSWVARFNGYHPTRGMLKRPSTKYQSPPTVNLPDRTWPSKTITQIPRWCAVDLRDGNQSLVNPMTVEQKTKFFNLLLKCGFKEIEVGFPAASDTDFDFVRKIAKSRQPNLDDVAIQVLSPAREDLIRRTFDAVQDGKNVIIHMYNATSPLFRQTVFQASKAKTIDLAVRHAELVRQLSDDAISRGDRTEWQFQYSPETFSQTEPEFAVEICEAVKKAWFHGKDMKKSHPIIFNLPATVEVSTPNVYADQVDSSHAYHYHPHGHREHCRISLHTHNDRGTGVAATELGLMAGADRVEGCLFGNGERTGNVDLVTVALNMYSHGLAPNLDFSDIKEVIDIVTECNDIPVHPRHPYSGDLVFTAFSGSHQDAIKKGFAIQNANSHWEMPYLSIDPHDIGCDYEAVIRVNSQSGKGGVAYLIQEHLGLDMPRRMQVAFYGIVQNLADRTGREMTVDDLTKCFRTAYHLGLGHEGRFKLQDYSIANMTQPDGMAQIDPTTGEPLPPRKVLKATILKDKKKVELSGEGNGPVSAMMNAMRTHCGLMLDVVSYSEKAIGSGSETKAASYIELKDERGRHVWGVGVDEDVTTSLLKAVISAANTASTSAQQQSDEIFATVVGAKPA</sequence>
<dbReference type="InterPro" id="IPR013785">
    <property type="entry name" value="Aldolase_TIM"/>
</dbReference>
<evidence type="ECO:0000259" key="11">
    <source>
        <dbReference type="PROSITE" id="PS50991"/>
    </source>
</evidence>
<dbReference type="Gene3D" id="3.30.160.270">
    <property type="match status" value="1"/>
</dbReference>
<dbReference type="GO" id="GO:0009098">
    <property type="term" value="P:L-leucine biosynthetic process"/>
    <property type="evidence" value="ECO:0007669"/>
    <property type="project" value="UniProtKB-KW"/>
</dbReference>
<dbReference type="InterPro" id="IPR005668">
    <property type="entry name" value="IPM_Synthase"/>
</dbReference>
<dbReference type="InterPro" id="IPR036230">
    <property type="entry name" value="LeuA_allosteric_dom_sf"/>
</dbReference>
<dbReference type="PROSITE" id="PS00815">
    <property type="entry name" value="AIPM_HOMOCIT_SYNTH_1"/>
    <property type="match status" value="1"/>
</dbReference>
<dbReference type="GO" id="GO:0003852">
    <property type="term" value="F:2-isopropylmalate synthase activity"/>
    <property type="evidence" value="ECO:0007669"/>
    <property type="project" value="UniProtKB-EC"/>
</dbReference>
<comment type="catalytic activity">
    <reaction evidence="1">
        <text>3-methyl-2-oxobutanoate + acetyl-CoA + H2O = (2S)-2-isopropylmalate + CoA + H(+)</text>
        <dbReference type="Rhea" id="RHEA:21524"/>
        <dbReference type="ChEBI" id="CHEBI:1178"/>
        <dbReference type="ChEBI" id="CHEBI:11851"/>
        <dbReference type="ChEBI" id="CHEBI:15377"/>
        <dbReference type="ChEBI" id="CHEBI:15378"/>
        <dbReference type="ChEBI" id="CHEBI:57287"/>
        <dbReference type="ChEBI" id="CHEBI:57288"/>
        <dbReference type="EC" id="2.3.3.13"/>
    </reaction>
</comment>
<organism evidence="12 13">
    <name type="scientific">Puccinia graminis f. sp. tritici</name>
    <dbReference type="NCBI Taxonomy" id="56615"/>
    <lineage>
        <taxon>Eukaryota</taxon>
        <taxon>Fungi</taxon>
        <taxon>Dikarya</taxon>
        <taxon>Basidiomycota</taxon>
        <taxon>Pucciniomycotina</taxon>
        <taxon>Pucciniomycetes</taxon>
        <taxon>Pucciniales</taxon>
        <taxon>Pucciniaceae</taxon>
        <taxon>Puccinia</taxon>
    </lineage>
</organism>
<dbReference type="InterPro" id="IPR054692">
    <property type="entry name" value="LeuA-like_post-cat"/>
</dbReference>
<dbReference type="EMBL" id="VDEP01000310">
    <property type="protein sequence ID" value="KAA1106733.1"/>
    <property type="molecule type" value="Genomic_DNA"/>
</dbReference>
<evidence type="ECO:0000256" key="6">
    <source>
        <dbReference type="ARBA" id="ARBA00022605"/>
    </source>
</evidence>
<dbReference type="PANTHER" id="PTHR46911:SF1">
    <property type="entry name" value="2-ISOPROPYLMALATE SYNTHASE"/>
    <property type="match status" value="1"/>
</dbReference>
<dbReference type="InterPro" id="IPR039371">
    <property type="entry name" value="LeuA_N_DRE-TIM"/>
</dbReference>
<protein>
    <recommendedName>
        <fullName evidence="4">2-isopropylmalate synthase</fullName>
        <ecNumber evidence="4">2.3.3.13</ecNumber>
    </recommendedName>
</protein>